<dbReference type="Proteomes" id="UP000324222">
    <property type="component" value="Unassembled WGS sequence"/>
</dbReference>
<accession>A0A5B7GRV4</accession>
<evidence type="ECO:0000313" key="2">
    <source>
        <dbReference type="EMBL" id="MPC61592.1"/>
    </source>
</evidence>
<gene>
    <name evidence="2" type="ORF">E2C01_055666</name>
</gene>
<keyword evidence="3" id="KW-1185">Reference proteome</keyword>
<dbReference type="AlphaFoldDB" id="A0A5B7GRV4"/>
<evidence type="ECO:0000256" key="1">
    <source>
        <dbReference type="SAM" id="MobiDB-lite"/>
    </source>
</evidence>
<proteinExistence type="predicted"/>
<dbReference type="EMBL" id="VSRR010018679">
    <property type="protein sequence ID" value="MPC61592.1"/>
    <property type="molecule type" value="Genomic_DNA"/>
</dbReference>
<reference evidence="2 3" key="1">
    <citation type="submission" date="2019-05" db="EMBL/GenBank/DDBJ databases">
        <title>Another draft genome of Portunus trituberculatus and its Hox gene families provides insights of decapod evolution.</title>
        <authorList>
            <person name="Jeong J.-H."/>
            <person name="Song I."/>
            <person name="Kim S."/>
            <person name="Choi T."/>
            <person name="Kim D."/>
            <person name="Ryu S."/>
            <person name="Kim W."/>
        </authorList>
    </citation>
    <scope>NUCLEOTIDE SEQUENCE [LARGE SCALE GENOMIC DNA]</scope>
    <source>
        <tissue evidence="2">Muscle</tissue>
    </source>
</reference>
<feature type="region of interest" description="Disordered" evidence="1">
    <location>
        <begin position="1"/>
        <end position="54"/>
    </location>
</feature>
<name>A0A5B7GRV4_PORTR</name>
<comment type="caution">
    <text evidence="2">The sequence shown here is derived from an EMBL/GenBank/DDBJ whole genome shotgun (WGS) entry which is preliminary data.</text>
</comment>
<organism evidence="2 3">
    <name type="scientific">Portunus trituberculatus</name>
    <name type="common">Swimming crab</name>
    <name type="synonym">Neptunus trituberculatus</name>
    <dbReference type="NCBI Taxonomy" id="210409"/>
    <lineage>
        <taxon>Eukaryota</taxon>
        <taxon>Metazoa</taxon>
        <taxon>Ecdysozoa</taxon>
        <taxon>Arthropoda</taxon>
        <taxon>Crustacea</taxon>
        <taxon>Multicrustacea</taxon>
        <taxon>Malacostraca</taxon>
        <taxon>Eumalacostraca</taxon>
        <taxon>Eucarida</taxon>
        <taxon>Decapoda</taxon>
        <taxon>Pleocyemata</taxon>
        <taxon>Brachyura</taxon>
        <taxon>Eubrachyura</taxon>
        <taxon>Portunoidea</taxon>
        <taxon>Portunidae</taxon>
        <taxon>Portuninae</taxon>
        <taxon>Portunus</taxon>
    </lineage>
</organism>
<protein>
    <submittedName>
        <fullName evidence="2">Uncharacterized protein</fullName>
    </submittedName>
</protein>
<sequence length="125" mass="14098">MSETAAFKKRTMAPKRLISGENKESSESASVSEPEITPDIFMDDDSSSDDLPPPPHPSSLLLYIFYHQFSLTPGLKVALRGMVEATWRQEVEWRSMACLDNSWGKTDAEETMHSLWIISSARFSK</sequence>
<evidence type="ECO:0000313" key="3">
    <source>
        <dbReference type="Proteomes" id="UP000324222"/>
    </source>
</evidence>